<protein>
    <submittedName>
        <fullName evidence="2">Mutator family Transposase</fullName>
    </submittedName>
</protein>
<evidence type="ECO:0000313" key="2">
    <source>
        <dbReference type="EMBL" id="KFI70540.1"/>
    </source>
</evidence>
<reference evidence="2 3" key="1">
    <citation type="submission" date="2014-03" db="EMBL/GenBank/DDBJ databases">
        <title>Genomics of Bifidobacteria.</title>
        <authorList>
            <person name="Ventura M."/>
            <person name="Milani C."/>
            <person name="Lugli G.A."/>
        </authorList>
    </citation>
    <scope>NUCLEOTIDE SEQUENCE [LARGE SCALE GENOMIC DNA]</scope>
    <source>
        <strain evidence="2 3">LMG 11592</strain>
    </source>
</reference>
<gene>
    <name evidence="2" type="ORF">BMIN_1648</name>
</gene>
<sequence length="64" mass="7209">MSMPTETMAGMTAKNNENQTRSAEMDAAVQLVRQAREQGLALTGPRGLLKQFTKTVLETRWTRR</sequence>
<dbReference type="EMBL" id="JGZD01000017">
    <property type="protein sequence ID" value="KFI70540.1"/>
    <property type="molecule type" value="Genomic_DNA"/>
</dbReference>
<accession>A0A087BHP0</accession>
<evidence type="ECO:0000313" key="3">
    <source>
        <dbReference type="Proteomes" id="UP000029014"/>
    </source>
</evidence>
<dbReference type="Proteomes" id="UP000029014">
    <property type="component" value="Unassembled WGS sequence"/>
</dbReference>
<dbReference type="STRING" id="1693.BMIN_1648"/>
<name>A0A087BHP0_9BIFI</name>
<proteinExistence type="predicted"/>
<feature type="compositionally biased region" description="Polar residues" evidence="1">
    <location>
        <begin position="13"/>
        <end position="22"/>
    </location>
</feature>
<feature type="region of interest" description="Disordered" evidence="1">
    <location>
        <begin position="1"/>
        <end position="24"/>
    </location>
</feature>
<evidence type="ECO:0000256" key="1">
    <source>
        <dbReference type="SAM" id="MobiDB-lite"/>
    </source>
</evidence>
<comment type="caution">
    <text evidence="2">The sequence shown here is derived from an EMBL/GenBank/DDBJ whole genome shotgun (WGS) entry which is preliminary data.</text>
</comment>
<keyword evidence="3" id="KW-1185">Reference proteome</keyword>
<organism evidence="2 3">
    <name type="scientific">Bifidobacterium minimum</name>
    <dbReference type="NCBI Taxonomy" id="1693"/>
    <lineage>
        <taxon>Bacteria</taxon>
        <taxon>Bacillati</taxon>
        <taxon>Actinomycetota</taxon>
        <taxon>Actinomycetes</taxon>
        <taxon>Bifidobacteriales</taxon>
        <taxon>Bifidobacteriaceae</taxon>
        <taxon>Bifidobacterium</taxon>
    </lineage>
</organism>
<dbReference type="AlphaFoldDB" id="A0A087BHP0"/>